<dbReference type="RefSeq" id="WP_078273340.1">
    <property type="nucleotide sequence ID" value="NZ_CP087817.1"/>
</dbReference>
<organism evidence="1 2">
    <name type="scientific">Moraxella bovis</name>
    <dbReference type="NCBI Taxonomy" id="476"/>
    <lineage>
        <taxon>Bacteria</taxon>
        <taxon>Pseudomonadati</taxon>
        <taxon>Pseudomonadota</taxon>
        <taxon>Gammaproteobacteria</taxon>
        <taxon>Moraxellales</taxon>
        <taxon>Moraxellaceae</taxon>
        <taxon>Moraxella</taxon>
    </lineage>
</organism>
<dbReference type="Proteomes" id="UP000254133">
    <property type="component" value="Unassembled WGS sequence"/>
</dbReference>
<accession>A0A1T0A8G5</accession>
<reference evidence="1 2" key="1">
    <citation type="submission" date="2018-06" db="EMBL/GenBank/DDBJ databases">
        <authorList>
            <consortium name="Pathogen Informatics"/>
            <person name="Doyle S."/>
        </authorList>
    </citation>
    <scope>NUCLEOTIDE SEQUENCE [LARGE SCALE GENOMIC DNA]</scope>
    <source>
        <strain evidence="1 2">NCTC9426</strain>
    </source>
</reference>
<proteinExistence type="predicted"/>
<name>A0A1T0A8G5_MORBO</name>
<evidence type="ECO:0000313" key="1">
    <source>
        <dbReference type="EMBL" id="STY92959.1"/>
    </source>
</evidence>
<protein>
    <submittedName>
        <fullName evidence="1">Uncharacterized protein</fullName>
    </submittedName>
</protein>
<evidence type="ECO:0000313" key="2">
    <source>
        <dbReference type="Proteomes" id="UP000254133"/>
    </source>
</evidence>
<dbReference type="AlphaFoldDB" id="A0A1T0A8G5"/>
<dbReference type="EMBL" id="UGPZ01000003">
    <property type="protein sequence ID" value="STY92959.1"/>
    <property type="molecule type" value="Genomic_DNA"/>
</dbReference>
<gene>
    <name evidence="1" type="ORF">NCTC9426_01673</name>
</gene>
<sequence>MIATLCVNQDKIELPIEFIQQYNIKDNSFIDFVFGEQENTALLRVKDNEKPAIKSGFGMVKTNIPAVPVDFDVSVFAKPEDYGIVIPEGSVITINIPTKLN</sequence>